<dbReference type="OrthoDB" id="10482370at2759"/>
<evidence type="ECO:0000313" key="3">
    <source>
        <dbReference type="Proteomes" id="UP000594260"/>
    </source>
</evidence>
<dbReference type="Proteomes" id="UP000594260">
    <property type="component" value="Unplaced"/>
</dbReference>
<feature type="transmembrane region" description="Helical" evidence="1">
    <location>
        <begin position="120"/>
        <end position="142"/>
    </location>
</feature>
<dbReference type="RefSeq" id="XP_022646384.1">
    <property type="nucleotide sequence ID" value="XM_022790649.1"/>
</dbReference>
<reference evidence="2" key="1">
    <citation type="submission" date="2021-01" db="UniProtKB">
        <authorList>
            <consortium name="EnsemblMetazoa"/>
        </authorList>
    </citation>
    <scope>IDENTIFICATION</scope>
</reference>
<feature type="transmembrane region" description="Helical" evidence="1">
    <location>
        <begin position="73"/>
        <end position="94"/>
    </location>
</feature>
<dbReference type="InParanoid" id="A0A7M7J5G4"/>
<feature type="transmembrane region" description="Helical" evidence="1">
    <location>
        <begin position="163"/>
        <end position="184"/>
    </location>
</feature>
<dbReference type="EnsemblMetazoa" id="XM_022790649">
    <property type="protein sequence ID" value="XP_022646384"/>
    <property type="gene ID" value="LOC111244064"/>
</dbReference>
<dbReference type="AlphaFoldDB" id="A0A7M7J5G4"/>
<organism evidence="2 3">
    <name type="scientific">Varroa destructor</name>
    <name type="common">Honeybee mite</name>
    <dbReference type="NCBI Taxonomy" id="109461"/>
    <lineage>
        <taxon>Eukaryota</taxon>
        <taxon>Metazoa</taxon>
        <taxon>Ecdysozoa</taxon>
        <taxon>Arthropoda</taxon>
        <taxon>Chelicerata</taxon>
        <taxon>Arachnida</taxon>
        <taxon>Acari</taxon>
        <taxon>Parasitiformes</taxon>
        <taxon>Mesostigmata</taxon>
        <taxon>Gamasina</taxon>
        <taxon>Dermanyssoidea</taxon>
        <taxon>Varroidae</taxon>
        <taxon>Varroa</taxon>
    </lineage>
</organism>
<name>A0A7M7J5G4_VARDE</name>
<keyword evidence="3" id="KW-1185">Reference proteome</keyword>
<keyword evidence="1" id="KW-0472">Membrane</keyword>
<feature type="transmembrane region" description="Helical" evidence="1">
    <location>
        <begin position="40"/>
        <end position="66"/>
    </location>
</feature>
<keyword evidence="1" id="KW-0812">Transmembrane</keyword>
<dbReference type="GeneID" id="111244064"/>
<feature type="transmembrane region" description="Helical" evidence="1">
    <location>
        <begin position="287"/>
        <end position="306"/>
    </location>
</feature>
<evidence type="ECO:0000256" key="1">
    <source>
        <dbReference type="SAM" id="Phobius"/>
    </source>
</evidence>
<evidence type="ECO:0000313" key="2">
    <source>
        <dbReference type="EnsemblMetazoa" id="XP_022646383"/>
    </source>
</evidence>
<proteinExistence type="predicted"/>
<sequence>MRHTSTLLNGVLQPLPFQSFATNCSISEVMFSQETLSADLYVILCASLATVAFSINFVQTLVIVFLSRCWQSLYLLNGCVCGMVTACALMYHAIAENSPEVRPDHLAKGGSHAMREACNMVSAMFTIIMLVGYTANLTAIVAHKFLASVMPGVLNSVSRNRRLSLLLSTISTTQVAVLCVSLIQPWSSNSHTRICLPPYQWGETFSRMVAGTYCAQMLICALLLFELTMNSKREGDGKTVASLDVQVLWLKYILLALSTVPFAALTIYHSMAMQRNLCFVVKDSIQVWTLVSTVLLASALPAVHVLSDQVICRGTLYLLQRLLCLSRNEHALDGALIPPVLPDEPYLGIGHGSRECSRRLDLLPNREQFILCISGQTADSRSPVSQVSATGSQSHYDAQHQIHQQQADVMY</sequence>
<dbReference type="EnsemblMetazoa" id="XM_022790648">
    <property type="protein sequence ID" value="XP_022646383"/>
    <property type="gene ID" value="LOC111244064"/>
</dbReference>
<feature type="transmembrane region" description="Helical" evidence="1">
    <location>
        <begin position="204"/>
        <end position="227"/>
    </location>
</feature>
<protein>
    <submittedName>
        <fullName evidence="2">Uncharacterized protein</fullName>
    </submittedName>
</protein>
<dbReference type="OMA" id="RCIADTW"/>
<dbReference type="KEGG" id="vde:111244064"/>
<accession>A0A7M7J5G4</accession>
<feature type="transmembrane region" description="Helical" evidence="1">
    <location>
        <begin position="248"/>
        <end position="267"/>
    </location>
</feature>
<dbReference type="RefSeq" id="XP_022646383.1">
    <property type="nucleotide sequence ID" value="XM_022790648.1"/>
</dbReference>
<keyword evidence="1" id="KW-1133">Transmembrane helix</keyword>